<feature type="transmembrane region" description="Helical" evidence="1">
    <location>
        <begin position="6"/>
        <end position="27"/>
    </location>
</feature>
<proteinExistence type="predicted"/>
<protein>
    <submittedName>
        <fullName evidence="2">Uncharacterized protein</fullName>
    </submittedName>
</protein>
<evidence type="ECO:0000313" key="2">
    <source>
        <dbReference type="EMBL" id="MFA9460866.1"/>
    </source>
</evidence>
<name>A0ABV4TXL1_9GAMM</name>
<keyword evidence="1" id="KW-0472">Membrane</keyword>
<feature type="transmembrane region" description="Helical" evidence="1">
    <location>
        <begin position="39"/>
        <end position="63"/>
    </location>
</feature>
<keyword evidence="1" id="KW-0812">Transmembrane</keyword>
<dbReference type="Proteomes" id="UP001575181">
    <property type="component" value="Unassembled WGS sequence"/>
</dbReference>
<sequence>MGQGAAYLLGMAIGFSVLPYFVLYLVYVLVTRRTVAIPYLLAGMVAAVGGTFLLFLAAGAWLGEDLAKTPIPMFGGVIVAGTVISLVGKWKGKTIHRD</sequence>
<dbReference type="RefSeq" id="WP_373655652.1">
    <property type="nucleotide sequence ID" value="NZ_JBGUAW010000005.1"/>
</dbReference>
<organism evidence="2 3">
    <name type="scientific">Thiohalorhabdus methylotrophus</name>
    <dbReference type="NCBI Taxonomy" id="3242694"/>
    <lineage>
        <taxon>Bacteria</taxon>
        <taxon>Pseudomonadati</taxon>
        <taxon>Pseudomonadota</taxon>
        <taxon>Gammaproteobacteria</taxon>
        <taxon>Thiohalorhabdales</taxon>
        <taxon>Thiohalorhabdaceae</taxon>
        <taxon>Thiohalorhabdus</taxon>
    </lineage>
</organism>
<reference evidence="2 3" key="1">
    <citation type="submission" date="2024-08" db="EMBL/GenBank/DDBJ databases">
        <title>Whole-genome sequencing of halo(alkali)philic microorganisms from hypersaline lakes.</title>
        <authorList>
            <person name="Sorokin D.Y."/>
            <person name="Merkel A.Y."/>
            <person name="Messina E."/>
            <person name="Yakimov M."/>
        </authorList>
    </citation>
    <scope>NUCLEOTIDE SEQUENCE [LARGE SCALE GENOMIC DNA]</scope>
    <source>
        <strain evidence="2 3">Cl-TMA</strain>
    </source>
</reference>
<evidence type="ECO:0000313" key="3">
    <source>
        <dbReference type="Proteomes" id="UP001575181"/>
    </source>
</evidence>
<keyword evidence="1" id="KW-1133">Transmembrane helix</keyword>
<comment type="caution">
    <text evidence="2">The sequence shown here is derived from an EMBL/GenBank/DDBJ whole genome shotgun (WGS) entry which is preliminary data.</text>
</comment>
<feature type="transmembrane region" description="Helical" evidence="1">
    <location>
        <begin position="69"/>
        <end position="88"/>
    </location>
</feature>
<accession>A0ABV4TXL1</accession>
<evidence type="ECO:0000256" key="1">
    <source>
        <dbReference type="SAM" id="Phobius"/>
    </source>
</evidence>
<dbReference type="EMBL" id="JBGUAW010000005">
    <property type="protein sequence ID" value="MFA9460866.1"/>
    <property type="molecule type" value="Genomic_DNA"/>
</dbReference>
<keyword evidence="3" id="KW-1185">Reference proteome</keyword>
<gene>
    <name evidence="2" type="ORF">ACERLL_08515</name>
</gene>